<dbReference type="InterPro" id="IPR050404">
    <property type="entry name" value="Heme-degrading_MO"/>
</dbReference>
<sequence length="106" mass="12335">MIVVMNRIPVHKEHHADFEERFRNRAGLVDRSPGFIRNVILRPAEESSEYHVVMTFWESQAHFMAWTKSDAFREAHKNAGNQPEIYKGPNVFEMYEAVSETVAAKD</sequence>
<dbReference type="OrthoDB" id="9798115at2"/>
<gene>
    <name evidence="2" type="ordered locus">Mmc1_2368</name>
</gene>
<dbReference type="PANTHER" id="PTHR34474:SF2">
    <property type="entry name" value="SIGNAL TRANSDUCTION PROTEIN TRAP"/>
    <property type="match status" value="1"/>
</dbReference>
<dbReference type="AlphaFoldDB" id="A0LA75"/>
<keyword evidence="3" id="KW-1185">Reference proteome</keyword>
<feature type="domain" description="ABM" evidence="1">
    <location>
        <begin position="2"/>
        <end position="94"/>
    </location>
</feature>
<dbReference type="InterPro" id="IPR007138">
    <property type="entry name" value="ABM_dom"/>
</dbReference>
<dbReference type="EMBL" id="CP000471">
    <property type="protein sequence ID" value="ABK44868.1"/>
    <property type="molecule type" value="Genomic_DNA"/>
</dbReference>
<keyword evidence="2" id="KW-0503">Monooxygenase</keyword>
<dbReference type="InterPro" id="IPR011008">
    <property type="entry name" value="Dimeric_a/b-barrel"/>
</dbReference>
<dbReference type="SUPFAM" id="SSF54909">
    <property type="entry name" value="Dimeric alpha+beta barrel"/>
    <property type="match status" value="1"/>
</dbReference>
<keyword evidence="2" id="KW-0560">Oxidoreductase</keyword>
<name>A0LA75_MAGMM</name>
<dbReference type="eggNOG" id="COG2329">
    <property type="taxonomic scope" value="Bacteria"/>
</dbReference>
<accession>A0LA75</accession>
<reference evidence="2 3" key="2">
    <citation type="journal article" date="2012" name="Int. J. Syst. Evol. Microbiol.">
        <title>Magnetococcus marinus gen. nov., sp. nov., a marine, magnetotactic bacterium that represents a novel lineage (Magnetococcaceae fam. nov.; Magnetococcales ord. nov.) at the base of the Alphaproteobacteria.</title>
        <authorList>
            <person name="Bazylinski D.A."/>
            <person name="Williams T.J."/>
            <person name="Lefevre C.T."/>
            <person name="Berg R.J."/>
            <person name="Zhang C.L."/>
            <person name="Bowser S.S."/>
            <person name="Dean A.J."/>
            <person name="Beveridge T.J."/>
        </authorList>
    </citation>
    <scope>NUCLEOTIDE SEQUENCE [LARGE SCALE GENOMIC DNA]</scope>
    <source>
        <strain evidence="3">ATCC BAA-1437 / JCM 17883 / MC-1</strain>
    </source>
</reference>
<dbReference type="KEGG" id="mgm:Mmc1_2368"/>
<dbReference type="PANTHER" id="PTHR34474">
    <property type="entry name" value="SIGNAL TRANSDUCTION PROTEIN TRAP"/>
    <property type="match status" value="1"/>
</dbReference>
<dbReference type="Pfam" id="PF03992">
    <property type="entry name" value="ABM"/>
    <property type="match status" value="1"/>
</dbReference>
<reference evidence="3" key="1">
    <citation type="journal article" date="2009" name="Appl. Environ. Microbiol.">
        <title>Complete genome sequence of the chemolithoautotrophic marine magnetotactic coccus strain MC-1.</title>
        <authorList>
            <person name="Schubbe S."/>
            <person name="Williams T.J."/>
            <person name="Xie G."/>
            <person name="Kiss H.E."/>
            <person name="Brettin T.S."/>
            <person name="Martinez D."/>
            <person name="Ross C.A."/>
            <person name="Schuler D."/>
            <person name="Cox B.L."/>
            <person name="Nealson K.H."/>
            <person name="Bazylinski D.A."/>
        </authorList>
    </citation>
    <scope>NUCLEOTIDE SEQUENCE [LARGE SCALE GENOMIC DNA]</scope>
    <source>
        <strain evidence="3">ATCC BAA-1437 / JCM 17883 / MC-1</strain>
    </source>
</reference>
<dbReference type="Gene3D" id="3.30.70.100">
    <property type="match status" value="1"/>
</dbReference>
<evidence type="ECO:0000313" key="3">
    <source>
        <dbReference type="Proteomes" id="UP000002586"/>
    </source>
</evidence>
<evidence type="ECO:0000313" key="2">
    <source>
        <dbReference type="EMBL" id="ABK44868.1"/>
    </source>
</evidence>
<dbReference type="PROSITE" id="PS51725">
    <property type="entry name" value="ABM"/>
    <property type="match status" value="1"/>
</dbReference>
<dbReference type="HOGENOM" id="CLU_141544_1_1_5"/>
<evidence type="ECO:0000259" key="1">
    <source>
        <dbReference type="PROSITE" id="PS51725"/>
    </source>
</evidence>
<dbReference type="RefSeq" id="WP_011713989.1">
    <property type="nucleotide sequence ID" value="NC_008576.1"/>
</dbReference>
<dbReference type="GO" id="GO:0004497">
    <property type="term" value="F:monooxygenase activity"/>
    <property type="evidence" value="ECO:0007669"/>
    <property type="project" value="UniProtKB-KW"/>
</dbReference>
<protein>
    <submittedName>
        <fullName evidence="2">Antibiotic biosynthesis monooxygenase</fullName>
    </submittedName>
</protein>
<organism evidence="2 3">
    <name type="scientific">Magnetococcus marinus (strain ATCC BAA-1437 / JCM 17883 / MC-1)</name>
    <dbReference type="NCBI Taxonomy" id="156889"/>
    <lineage>
        <taxon>Bacteria</taxon>
        <taxon>Pseudomonadati</taxon>
        <taxon>Pseudomonadota</taxon>
        <taxon>Magnetococcia</taxon>
        <taxon>Magnetococcales</taxon>
        <taxon>Magnetococcaceae</taxon>
        <taxon>Magnetococcus</taxon>
    </lineage>
</organism>
<proteinExistence type="predicted"/>
<dbReference type="Proteomes" id="UP000002586">
    <property type="component" value="Chromosome"/>
</dbReference>